<dbReference type="eggNOG" id="ENOG503109E">
    <property type="taxonomic scope" value="Bacteria"/>
</dbReference>
<evidence type="ECO:0000313" key="2">
    <source>
        <dbReference type="EMBL" id="ACB27998.1"/>
    </source>
</evidence>
<reference evidence="2 3" key="1">
    <citation type="submission" date="2008-03" db="EMBL/GenBank/DDBJ databases">
        <title>Complete sequence of plasmid1 of Methylobacterium radiotolerans JCM 2831.</title>
        <authorList>
            <consortium name="US DOE Joint Genome Institute"/>
            <person name="Copeland A."/>
            <person name="Lucas S."/>
            <person name="Lapidus A."/>
            <person name="Glavina del Rio T."/>
            <person name="Dalin E."/>
            <person name="Tice H."/>
            <person name="Bruce D."/>
            <person name="Goodwin L."/>
            <person name="Pitluck S."/>
            <person name="Kiss H."/>
            <person name="Brettin T."/>
            <person name="Detter J.C."/>
            <person name="Han C."/>
            <person name="Kuske C.R."/>
            <person name="Schmutz J."/>
            <person name="Larimer F."/>
            <person name="Land M."/>
            <person name="Hauser L."/>
            <person name="Kyrpides N."/>
            <person name="Mikhailova N."/>
            <person name="Marx C.J."/>
            <person name="Richardson P."/>
        </authorList>
    </citation>
    <scope>NUCLEOTIDE SEQUENCE [LARGE SCALE GENOMIC DNA]</scope>
    <source>
        <strain evidence="3">ATCC 27329 / DSM 1819 / JCM 2831 / NBRC 15690 / NCIMB 10815 / 0-1</strain>
        <plasmid evidence="3">Plasmid pMRAD01</plasmid>
    </source>
</reference>
<dbReference type="GeneID" id="6142213"/>
<dbReference type="HOGENOM" id="CLU_184433_0_0_5"/>
<accession>B1M923</accession>
<name>B1M923_METRJ</name>
<feature type="region of interest" description="Disordered" evidence="1">
    <location>
        <begin position="81"/>
        <end position="101"/>
    </location>
</feature>
<dbReference type="EMBL" id="CP001002">
    <property type="protein sequence ID" value="ACB27998.1"/>
    <property type="molecule type" value="Genomic_DNA"/>
</dbReference>
<evidence type="ECO:0000313" key="3">
    <source>
        <dbReference type="Proteomes" id="UP000006589"/>
    </source>
</evidence>
<protein>
    <submittedName>
        <fullName evidence="2">Uncharacterized protein</fullName>
    </submittedName>
</protein>
<dbReference type="Proteomes" id="UP000006589">
    <property type="component" value="Plasmid pMRAD01"/>
</dbReference>
<keyword evidence="2" id="KW-0614">Plasmid</keyword>
<dbReference type="KEGG" id="mrd:Mrad2831_6068"/>
<sequence length="101" mass="11151">MASIREIAEALREIARPGMKPKAIRNAIRERHPEASKKEIVRAAFYAVTEAPTSADAATAELHDFALAERIAEDNADVVVKVSKRKKKKRSTDGSERSLAH</sequence>
<dbReference type="AlphaFoldDB" id="B1M923"/>
<evidence type="ECO:0000256" key="1">
    <source>
        <dbReference type="SAM" id="MobiDB-lite"/>
    </source>
</evidence>
<proteinExistence type="predicted"/>
<gene>
    <name evidence="2" type="ordered locus">Mrad2831_6068</name>
</gene>
<dbReference type="RefSeq" id="WP_012329792.1">
    <property type="nucleotide sequence ID" value="NC_010510.1"/>
</dbReference>
<feature type="compositionally biased region" description="Basic and acidic residues" evidence="1">
    <location>
        <begin position="91"/>
        <end position="101"/>
    </location>
</feature>
<dbReference type="OrthoDB" id="8163711at2"/>
<geneLocation type="plasmid" evidence="2 3">
    <name>pMRAD01</name>
</geneLocation>
<organism evidence="2 3">
    <name type="scientific">Methylobacterium radiotolerans (strain ATCC 27329 / DSM 1819 / JCM 2831 / NBRC 15690 / NCIMB 10815 / 0-1)</name>
    <dbReference type="NCBI Taxonomy" id="426355"/>
    <lineage>
        <taxon>Bacteria</taxon>
        <taxon>Pseudomonadati</taxon>
        <taxon>Pseudomonadota</taxon>
        <taxon>Alphaproteobacteria</taxon>
        <taxon>Hyphomicrobiales</taxon>
        <taxon>Methylobacteriaceae</taxon>
        <taxon>Methylobacterium</taxon>
    </lineage>
</organism>